<dbReference type="PROSITE" id="PS50106">
    <property type="entry name" value="PDZ"/>
    <property type="match status" value="1"/>
</dbReference>
<feature type="domain" description="PDZ" evidence="5">
    <location>
        <begin position="508"/>
        <end position="596"/>
    </location>
</feature>
<keyword evidence="3" id="KW-0175">Coiled coil</keyword>
<evidence type="ECO:0000313" key="7">
    <source>
        <dbReference type="Proteomes" id="UP000225706"/>
    </source>
</evidence>
<feature type="compositionally biased region" description="Polar residues" evidence="4">
    <location>
        <begin position="806"/>
        <end position="822"/>
    </location>
</feature>
<name>A0A2B4RGS0_STYPI</name>
<feature type="compositionally biased region" description="Basic and acidic residues" evidence="4">
    <location>
        <begin position="783"/>
        <end position="792"/>
    </location>
</feature>
<dbReference type="EMBL" id="LSMT01000646">
    <property type="protein sequence ID" value="PFX15465.1"/>
    <property type="molecule type" value="Genomic_DNA"/>
</dbReference>
<keyword evidence="2" id="KW-0963">Cytoplasm</keyword>
<evidence type="ECO:0000256" key="1">
    <source>
        <dbReference type="ARBA" id="ARBA00004496"/>
    </source>
</evidence>
<feature type="region of interest" description="Disordered" evidence="4">
    <location>
        <begin position="681"/>
        <end position="722"/>
    </location>
</feature>
<dbReference type="Proteomes" id="UP000225706">
    <property type="component" value="Unassembled WGS sequence"/>
</dbReference>
<accession>A0A2B4RGS0</accession>
<comment type="caution">
    <text evidence="6">The sequence shown here is derived from an EMBL/GenBank/DDBJ whole genome shotgun (WGS) entry which is preliminary data.</text>
</comment>
<dbReference type="InterPro" id="IPR001478">
    <property type="entry name" value="PDZ"/>
</dbReference>
<dbReference type="PANTHER" id="PTHR15963">
    <property type="entry name" value="GENERAL RECEPTOR FOR PHOSPHOINOSITIDES 1-ASSOCIATED SCAFFOLD PROTEIN-RELATED"/>
    <property type="match status" value="1"/>
</dbReference>
<dbReference type="InterPro" id="IPR052122">
    <property type="entry name" value="Intracell_Traff_Signaling_Reg"/>
</dbReference>
<keyword evidence="6" id="KW-0675">Receptor</keyword>
<dbReference type="AlphaFoldDB" id="A0A2B4RGS0"/>
<evidence type="ECO:0000259" key="5">
    <source>
        <dbReference type="PROSITE" id="PS50106"/>
    </source>
</evidence>
<dbReference type="GO" id="GO:0005737">
    <property type="term" value="C:cytoplasm"/>
    <property type="evidence" value="ECO:0007669"/>
    <property type="project" value="UniProtKB-SubCell"/>
</dbReference>
<feature type="compositionally biased region" description="Low complexity" evidence="4">
    <location>
        <begin position="116"/>
        <end position="128"/>
    </location>
</feature>
<evidence type="ECO:0000256" key="3">
    <source>
        <dbReference type="SAM" id="Coils"/>
    </source>
</evidence>
<dbReference type="InterPro" id="IPR036034">
    <property type="entry name" value="PDZ_sf"/>
</dbReference>
<feature type="compositionally biased region" description="Basic and acidic residues" evidence="4">
    <location>
        <begin position="684"/>
        <end position="699"/>
    </location>
</feature>
<dbReference type="Pfam" id="PF00595">
    <property type="entry name" value="PDZ"/>
    <property type="match status" value="1"/>
</dbReference>
<dbReference type="SMART" id="SM00228">
    <property type="entry name" value="PDZ"/>
    <property type="match status" value="1"/>
</dbReference>
<organism evidence="6 7">
    <name type="scientific">Stylophora pistillata</name>
    <name type="common">Smooth cauliflower coral</name>
    <dbReference type="NCBI Taxonomy" id="50429"/>
    <lineage>
        <taxon>Eukaryota</taxon>
        <taxon>Metazoa</taxon>
        <taxon>Cnidaria</taxon>
        <taxon>Anthozoa</taxon>
        <taxon>Hexacorallia</taxon>
        <taxon>Scleractinia</taxon>
        <taxon>Astrocoeniina</taxon>
        <taxon>Pocilloporidae</taxon>
        <taxon>Stylophora</taxon>
    </lineage>
</organism>
<proteinExistence type="predicted"/>
<feature type="region of interest" description="Disordered" evidence="4">
    <location>
        <begin position="172"/>
        <end position="214"/>
    </location>
</feature>
<comment type="subcellular location">
    <subcellularLocation>
        <location evidence="1">Cytoplasm</location>
    </subcellularLocation>
</comment>
<feature type="compositionally biased region" description="Low complexity" evidence="4">
    <location>
        <begin position="237"/>
        <end position="253"/>
    </location>
</feature>
<dbReference type="PANTHER" id="PTHR15963:SF5">
    <property type="entry name" value="SHORT SPINDLE 6, ISOFORM A"/>
    <property type="match status" value="1"/>
</dbReference>
<feature type="compositionally biased region" description="Basic and acidic residues" evidence="4">
    <location>
        <begin position="402"/>
        <end position="411"/>
    </location>
</feature>
<feature type="compositionally biased region" description="Low complexity" evidence="4">
    <location>
        <begin position="853"/>
        <end position="866"/>
    </location>
</feature>
<keyword evidence="7" id="KW-1185">Reference proteome</keyword>
<feature type="region of interest" description="Disordered" evidence="4">
    <location>
        <begin position="228"/>
        <end position="253"/>
    </location>
</feature>
<feature type="coiled-coil region" evidence="3">
    <location>
        <begin position="21"/>
        <end position="48"/>
    </location>
</feature>
<sequence length="877" mass="98042">MEGDVEEVYETSKKLADNPRLELMKKRLQDLEDLVQQLEKEEEAFLGGNHSILARRCEFQSTTNKDYFLIPGHSRTLIPKGTELTILGQLPNNRWRCFVKLPRSKSAGLANGQHLESSSEVESISSFETADDEDVTNTGANTDTLIGSVPNSLLNDLIHLVPCKLKCEDGTPVASPGVTPQLSPIPSPPQSPYSPHRNNRDSSPSKRSSLRRSIASENLSEQDIWEQFCIPSPPSSPVTSRSTSPSLSLSCSPGGSLEDLDFVDKENCETVKPMKNREHSEVILRRGREKDDRDFSKLKSHREATFMIDDIPETYIGSDSEDDKMVTVIDEVPPHEVLASENVQQEPVKMRVKKDQSHRDSDSKSIAALQPNYAFLVTKKLRQRGISLIVGSSSSEDENDDDKDKELPSRLSQRRLDKEFLRFGSEGTEQGVRPYSGFVSRKQVGITLSTEVQNFVPRTSTRNELLRDYSSPSDTPPTIVRANTLTTIEKLGDWSSTENAPPINQRRTLQLSKASSAGFGFTLQTYGIVQQAGQVEHMTFILKVEEDGPAYMAGLRPGDIILEVDGENVEEEDHKAVVARIHQASISVRLVVVFVDALRRMKLNTRLKLLQAQLADKEFLFQELCKREEQILQGKGISSSEMSLPDLPQERTNSYLYTTELTSCFSKQSPNVHDSILQQALNNKEPRRRSLPDQVELGKQRITATTGSEMLKKFSSPDLSAQRRKPISAKLIKGFRKKKPSEESFKSYLELDLDTENPDKEEETEVFEPAVTTAEALAVAASDEPRTLERETPMTSDFIPLDENPKLSSLLRSNSEQNSSPTLYKEFSENPDVSNKDRIAPGIAQMKKRFEKSSSSKTLPTKSPKPVQVKSNGSTLD</sequence>
<evidence type="ECO:0000313" key="6">
    <source>
        <dbReference type="EMBL" id="PFX15465.1"/>
    </source>
</evidence>
<dbReference type="OrthoDB" id="10041077at2759"/>
<dbReference type="SUPFAM" id="SSF50156">
    <property type="entry name" value="PDZ domain-like"/>
    <property type="match status" value="1"/>
</dbReference>
<evidence type="ECO:0000256" key="4">
    <source>
        <dbReference type="SAM" id="MobiDB-lite"/>
    </source>
</evidence>
<evidence type="ECO:0000256" key="2">
    <source>
        <dbReference type="ARBA" id="ARBA00022490"/>
    </source>
</evidence>
<feature type="region of interest" description="Disordered" evidence="4">
    <location>
        <begin position="779"/>
        <end position="877"/>
    </location>
</feature>
<dbReference type="Gene3D" id="2.30.42.10">
    <property type="match status" value="1"/>
</dbReference>
<protein>
    <submittedName>
        <fullName evidence="6">General receptor for phosphoinositides 1-associated scaffold protein</fullName>
    </submittedName>
</protein>
<gene>
    <name evidence="6" type="primary">Grasp</name>
    <name evidence="6" type="ORF">AWC38_SpisGene20309</name>
</gene>
<dbReference type="STRING" id="50429.A0A2B4RGS0"/>
<feature type="region of interest" description="Disordered" evidence="4">
    <location>
        <begin position="109"/>
        <end position="143"/>
    </location>
</feature>
<reference evidence="7" key="1">
    <citation type="journal article" date="2017" name="bioRxiv">
        <title>Comparative analysis of the genomes of Stylophora pistillata and Acropora digitifera provides evidence for extensive differences between species of corals.</title>
        <authorList>
            <person name="Voolstra C.R."/>
            <person name="Li Y."/>
            <person name="Liew Y.J."/>
            <person name="Baumgarten S."/>
            <person name="Zoccola D."/>
            <person name="Flot J.-F."/>
            <person name="Tambutte S."/>
            <person name="Allemand D."/>
            <person name="Aranda M."/>
        </authorList>
    </citation>
    <scope>NUCLEOTIDE SEQUENCE [LARGE SCALE GENOMIC DNA]</scope>
</reference>
<feature type="compositionally biased region" description="Pro residues" evidence="4">
    <location>
        <begin position="183"/>
        <end position="192"/>
    </location>
</feature>
<feature type="region of interest" description="Disordered" evidence="4">
    <location>
        <begin position="392"/>
        <end position="411"/>
    </location>
</feature>